<accession>A0ABS8SBR4</accession>
<comment type="caution">
    <text evidence="1">The sequence shown here is derived from an EMBL/GenBank/DDBJ whole genome shotgun (WGS) entry which is preliminary data.</text>
</comment>
<gene>
    <name evidence="1" type="ORF">HAX54_031165</name>
</gene>
<dbReference type="Proteomes" id="UP000823775">
    <property type="component" value="Unassembled WGS sequence"/>
</dbReference>
<dbReference type="EMBL" id="JACEIK010000393">
    <property type="protein sequence ID" value="MCD7456288.1"/>
    <property type="molecule type" value="Genomic_DNA"/>
</dbReference>
<feature type="non-terminal residue" evidence="1">
    <location>
        <position position="1"/>
    </location>
</feature>
<organism evidence="1 2">
    <name type="scientific">Datura stramonium</name>
    <name type="common">Jimsonweed</name>
    <name type="synonym">Common thornapple</name>
    <dbReference type="NCBI Taxonomy" id="4076"/>
    <lineage>
        <taxon>Eukaryota</taxon>
        <taxon>Viridiplantae</taxon>
        <taxon>Streptophyta</taxon>
        <taxon>Embryophyta</taxon>
        <taxon>Tracheophyta</taxon>
        <taxon>Spermatophyta</taxon>
        <taxon>Magnoliopsida</taxon>
        <taxon>eudicotyledons</taxon>
        <taxon>Gunneridae</taxon>
        <taxon>Pentapetalae</taxon>
        <taxon>asterids</taxon>
        <taxon>lamiids</taxon>
        <taxon>Solanales</taxon>
        <taxon>Solanaceae</taxon>
        <taxon>Solanoideae</taxon>
        <taxon>Datureae</taxon>
        <taxon>Datura</taxon>
    </lineage>
</organism>
<evidence type="ECO:0000313" key="2">
    <source>
        <dbReference type="Proteomes" id="UP000823775"/>
    </source>
</evidence>
<evidence type="ECO:0000313" key="1">
    <source>
        <dbReference type="EMBL" id="MCD7456288.1"/>
    </source>
</evidence>
<proteinExistence type="predicted"/>
<keyword evidence="2" id="KW-1185">Reference proteome</keyword>
<sequence length="52" mass="6155">ERRVFFQSEGEMEDCPNMYLVDYMEREKSEVFSGQQHSEAEDELPISLLLLV</sequence>
<reference evidence="1 2" key="1">
    <citation type="journal article" date="2021" name="BMC Genomics">
        <title>Datura genome reveals duplications of psychoactive alkaloid biosynthetic genes and high mutation rate following tissue culture.</title>
        <authorList>
            <person name="Rajewski A."/>
            <person name="Carter-House D."/>
            <person name="Stajich J."/>
            <person name="Litt A."/>
        </authorList>
    </citation>
    <scope>NUCLEOTIDE SEQUENCE [LARGE SCALE GENOMIC DNA]</scope>
    <source>
        <strain evidence="1">AR-01</strain>
    </source>
</reference>
<protein>
    <submittedName>
        <fullName evidence="1">Uncharacterized protein</fullName>
    </submittedName>
</protein>
<name>A0ABS8SBR4_DATST</name>